<dbReference type="EMBL" id="CP013690">
    <property type="protein sequence ID" value="ALU28409.1"/>
    <property type="molecule type" value="Genomic_DNA"/>
</dbReference>
<dbReference type="PANTHER" id="PTHR22916">
    <property type="entry name" value="GLYCOSYLTRANSFERASE"/>
    <property type="match status" value="1"/>
</dbReference>
<name>A0AAI8C951_9FLAO</name>
<dbReference type="Pfam" id="PF00535">
    <property type="entry name" value="Glycos_transf_2"/>
    <property type="match status" value="1"/>
</dbReference>
<proteinExistence type="predicted"/>
<dbReference type="SUPFAM" id="SSF53448">
    <property type="entry name" value="Nucleotide-diphospho-sugar transferases"/>
    <property type="match status" value="1"/>
</dbReference>
<sequence>MVSIIMPSYNASKFIGESIESVLNQTYQDWELLITDDCSKDNSIAIIESYILKDNRIKLFQLPINRGAAVARNHSINKAIGKYIAFLDSDDMWSSTKLEEQIAFMQSNNIPFSFTAYDQMTEDGVLLNKVINVPNDISYHGYLKNTIIGCLTVIIDRSIVGDFEMPNIKTSQDMATWLLVLKRGYKAYGFNKNLATYRLVGNSNSAKKSKAAKDVWRVYRDIEKLSIMYSAVCFCGYAFNAIKKRL</sequence>
<gene>
    <name evidence="2" type="ORF">AS202_18670</name>
</gene>
<dbReference type="AlphaFoldDB" id="A0AAI8C951"/>
<accession>A0AAI8C951</accession>
<dbReference type="Proteomes" id="UP000069030">
    <property type="component" value="Chromosome"/>
</dbReference>
<feature type="domain" description="Glycosyltransferase 2-like" evidence="1">
    <location>
        <begin position="3"/>
        <end position="110"/>
    </location>
</feature>
<dbReference type="CDD" id="cd00761">
    <property type="entry name" value="Glyco_tranf_GTA_type"/>
    <property type="match status" value="1"/>
</dbReference>
<organism evidence="2 3">
    <name type="scientific">Myroides odoratimimus</name>
    <dbReference type="NCBI Taxonomy" id="76832"/>
    <lineage>
        <taxon>Bacteria</taxon>
        <taxon>Pseudomonadati</taxon>
        <taxon>Bacteroidota</taxon>
        <taxon>Flavobacteriia</taxon>
        <taxon>Flavobacteriales</taxon>
        <taxon>Flavobacteriaceae</taxon>
        <taxon>Myroides</taxon>
    </lineage>
</organism>
<keyword evidence="2" id="KW-0808">Transferase</keyword>
<evidence type="ECO:0000313" key="3">
    <source>
        <dbReference type="Proteomes" id="UP000069030"/>
    </source>
</evidence>
<dbReference type="Gene3D" id="3.90.550.10">
    <property type="entry name" value="Spore Coat Polysaccharide Biosynthesis Protein SpsA, Chain A"/>
    <property type="match status" value="1"/>
</dbReference>
<dbReference type="PANTHER" id="PTHR22916:SF3">
    <property type="entry name" value="UDP-GLCNAC:BETAGAL BETA-1,3-N-ACETYLGLUCOSAMINYLTRANSFERASE-LIKE PROTEIN 1"/>
    <property type="match status" value="1"/>
</dbReference>
<evidence type="ECO:0000259" key="1">
    <source>
        <dbReference type="Pfam" id="PF00535"/>
    </source>
</evidence>
<dbReference type="FunFam" id="3.90.550.10:FF:000130">
    <property type="entry name" value="Family 2 glycosyl transferase"/>
    <property type="match status" value="1"/>
</dbReference>
<protein>
    <submittedName>
        <fullName evidence="2">Glycosyl transferase</fullName>
    </submittedName>
</protein>
<dbReference type="InterPro" id="IPR001173">
    <property type="entry name" value="Glyco_trans_2-like"/>
</dbReference>
<reference evidence="2 3" key="1">
    <citation type="journal article" date="2016" name="J. Zhejiang Univ. Sci. B">
        <title>Antibiotic resistance mechanisms of Myroides sp.</title>
        <authorList>
            <person name="Hu S."/>
            <person name="Yuan S."/>
            <person name="Qu H."/>
            <person name="Jiang T."/>
            <person name="Zhou Y."/>
            <person name="Wang M."/>
            <person name="Ming D."/>
        </authorList>
    </citation>
    <scope>NUCLEOTIDE SEQUENCE [LARGE SCALE GENOMIC DNA]</scope>
    <source>
        <strain evidence="2 3">PR63039</strain>
    </source>
</reference>
<dbReference type="KEGG" id="mod:AS202_18670"/>
<dbReference type="GO" id="GO:0016758">
    <property type="term" value="F:hexosyltransferase activity"/>
    <property type="evidence" value="ECO:0007669"/>
    <property type="project" value="UniProtKB-ARBA"/>
</dbReference>
<dbReference type="RefSeq" id="WP_058700057.1">
    <property type="nucleotide sequence ID" value="NZ_CP013690.1"/>
</dbReference>
<evidence type="ECO:0000313" key="2">
    <source>
        <dbReference type="EMBL" id="ALU28409.1"/>
    </source>
</evidence>
<dbReference type="InterPro" id="IPR029044">
    <property type="entry name" value="Nucleotide-diphossugar_trans"/>
</dbReference>